<dbReference type="RefSeq" id="WP_203007043.1">
    <property type="nucleotide sequence ID" value="NZ_JADWYU010000203.1"/>
</dbReference>
<proteinExistence type="predicted"/>
<feature type="region of interest" description="Disordered" evidence="1">
    <location>
        <begin position="1"/>
        <end position="61"/>
    </location>
</feature>
<gene>
    <name evidence="2" type="ORF">I7412_30670</name>
</gene>
<protein>
    <submittedName>
        <fullName evidence="2">Uncharacterized protein</fullName>
    </submittedName>
</protein>
<organism evidence="2 3">
    <name type="scientific">Frankia nepalensis</name>
    <dbReference type="NCBI Taxonomy" id="1836974"/>
    <lineage>
        <taxon>Bacteria</taxon>
        <taxon>Bacillati</taxon>
        <taxon>Actinomycetota</taxon>
        <taxon>Actinomycetes</taxon>
        <taxon>Frankiales</taxon>
        <taxon>Frankiaceae</taxon>
        <taxon>Frankia</taxon>
    </lineage>
</organism>
<evidence type="ECO:0000313" key="3">
    <source>
        <dbReference type="Proteomes" id="UP000604475"/>
    </source>
</evidence>
<reference evidence="2" key="1">
    <citation type="submission" date="2020-12" db="EMBL/GenBank/DDBJ databases">
        <title>Genomic characterization of non-nitrogen-fixing Frankia strains.</title>
        <authorList>
            <person name="Carlos-Shanley C."/>
            <person name="Guerra T."/>
            <person name="Hahn D."/>
        </authorList>
    </citation>
    <scope>NUCLEOTIDE SEQUENCE</scope>
    <source>
        <strain evidence="2">CN6</strain>
    </source>
</reference>
<dbReference type="AlphaFoldDB" id="A0A937RFW4"/>
<evidence type="ECO:0000256" key="1">
    <source>
        <dbReference type="SAM" id="MobiDB-lite"/>
    </source>
</evidence>
<name>A0A937RFW4_9ACTN</name>
<keyword evidence="3" id="KW-1185">Reference proteome</keyword>
<dbReference type="Proteomes" id="UP000604475">
    <property type="component" value="Unassembled WGS sequence"/>
</dbReference>
<accession>A0A937RFW4</accession>
<sequence length="61" mass="6858">MGAPTELPLDVPDADAAEQARALRPDETPPRPPPLRERPEVDEYDAVEQSLVVEDDEDDYR</sequence>
<evidence type="ECO:0000313" key="2">
    <source>
        <dbReference type="EMBL" id="MBL7631446.1"/>
    </source>
</evidence>
<dbReference type="EMBL" id="JAEACQ010000272">
    <property type="protein sequence ID" value="MBL7631446.1"/>
    <property type="molecule type" value="Genomic_DNA"/>
</dbReference>
<feature type="compositionally biased region" description="Basic and acidic residues" evidence="1">
    <location>
        <begin position="21"/>
        <end position="41"/>
    </location>
</feature>
<comment type="caution">
    <text evidence="2">The sequence shown here is derived from an EMBL/GenBank/DDBJ whole genome shotgun (WGS) entry which is preliminary data.</text>
</comment>